<dbReference type="EC" id="2.3.1.-" evidence="5"/>
<sequence>MLSGALYYADDPELVASRTACQRLLDAFNATQADDDERRHQLLTKLLASFGEKSTILPRFQCDYGTQIRIGTNSFINYDAIMLDCAPITIGDDVSIGPRTQLVTALHPIEDHDARRQGWESASPIVIGNNVWIATGVIVCPGVTIGENSVVGAGSVVIKDVPDNVFAAGNPCKVIRPIA</sequence>
<dbReference type="EMBL" id="LZKJ01000197">
    <property type="protein sequence ID" value="OBI40634.1"/>
    <property type="molecule type" value="Genomic_DNA"/>
</dbReference>
<dbReference type="InterPro" id="IPR024688">
    <property type="entry name" value="Mac_dom"/>
</dbReference>
<dbReference type="FunFam" id="2.160.10.10:FF:000025">
    <property type="entry name" value="Hexapeptide-repeat containing-acetyltransferase"/>
    <property type="match status" value="1"/>
</dbReference>
<dbReference type="CDD" id="cd03357">
    <property type="entry name" value="LbH_MAT_GAT"/>
    <property type="match status" value="1"/>
</dbReference>
<dbReference type="Proteomes" id="UP000093592">
    <property type="component" value="Unassembled WGS sequence"/>
</dbReference>
<evidence type="ECO:0000256" key="1">
    <source>
        <dbReference type="ARBA" id="ARBA00007274"/>
    </source>
</evidence>
<dbReference type="Pfam" id="PF00132">
    <property type="entry name" value="Hexapep"/>
    <property type="match status" value="1"/>
</dbReference>
<dbReference type="InterPro" id="IPR018357">
    <property type="entry name" value="Hexapep_transf_CS"/>
</dbReference>
<accession>A0A1A2YQV7</accession>
<dbReference type="PANTHER" id="PTHR43017">
    <property type="entry name" value="GALACTOSIDE O-ACETYLTRANSFERASE"/>
    <property type="match status" value="1"/>
</dbReference>
<evidence type="ECO:0000256" key="3">
    <source>
        <dbReference type="ARBA" id="ARBA00022737"/>
    </source>
</evidence>
<proteinExistence type="inferred from homology"/>
<dbReference type="PANTHER" id="PTHR43017:SF1">
    <property type="entry name" value="ACETYLTRANSFERASE YJL218W-RELATED"/>
    <property type="match status" value="1"/>
</dbReference>
<dbReference type="PROSITE" id="PS00101">
    <property type="entry name" value="HEXAPEP_TRANSFERASES"/>
    <property type="match status" value="1"/>
</dbReference>
<evidence type="ECO:0000313" key="8">
    <source>
        <dbReference type="Proteomes" id="UP000093592"/>
    </source>
</evidence>
<dbReference type="AlphaFoldDB" id="A0A1A2YQV7"/>
<comment type="similarity">
    <text evidence="1 5">Belongs to the transferase hexapeptide repeat family.</text>
</comment>
<dbReference type="InterPro" id="IPR011004">
    <property type="entry name" value="Trimer_LpxA-like_sf"/>
</dbReference>
<feature type="domain" description="Maltose/galactoside acetyltransferase" evidence="6">
    <location>
        <begin position="1"/>
        <end position="52"/>
    </location>
</feature>
<name>A0A1A2YQV7_9MYCO</name>
<dbReference type="SUPFAM" id="SSF51161">
    <property type="entry name" value="Trimeric LpxA-like enzymes"/>
    <property type="match status" value="1"/>
</dbReference>
<dbReference type="Pfam" id="PF12464">
    <property type="entry name" value="Mac"/>
    <property type="match status" value="1"/>
</dbReference>
<evidence type="ECO:0000256" key="2">
    <source>
        <dbReference type="ARBA" id="ARBA00022679"/>
    </source>
</evidence>
<evidence type="ECO:0000313" key="7">
    <source>
        <dbReference type="EMBL" id="OBI40634.1"/>
    </source>
</evidence>
<gene>
    <name evidence="7" type="ORF">A5707_09375</name>
</gene>
<comment type="caution">
    <text evidence="7">The sequence shown here is derived from an EMBL/GenBank/DDBJ whole genome shotgun (WGS) entry which is preliminary data.</text>
</comment>
<dbReference type="RefSeq" id="WP_065016422.1">
    <property type="nucleotide sequence ID" value="NZ_LZKJ01000197.1"/>
</dbReference>
<dbReference type="GO" id="GO:0008870">
    <property type="term" value="F:galactoside O-acetyltransferase activity"/>
    <property type="evidence" value="ECO:0007669"/>
    <property type="project" value="TreeGrafter"/>
</dbReference>
<organism evidence="7 8">
    <name type="scientific">Mycobacterium kyorinense</name>
    <dbReference type="NCBI Taxonomy" id="487514"/>
    <lineage>
        <taxon>Bacteria</taxon>
        <taxon>Bacillati</taxon>
        <taxon>Actinomycetota</taxon>
        <taxon>Actinomycetes</taxon>
        <taxon>Mycobacteriales</taxon>
        <taxon>Mycobacteriaceae</taxon>
        <taxon>Mycobacterium</taxon>
    </lineage>
</organism>
<evidence type="ECO:0000256" key="5">
    <source>
        <dbReference type="RuleBase" id="RU367021"/>
    </source>
</evidence>
<dbReference type="InterPro" id="IPR039369">
    <property type="entry name" value="LacA-like"/>
</dbReference>
<keyword evidence="3" id="KW-0677">Repeat</keyword>
<keyword evidence="2 5" id="KW-0808">Transferase</keyword>
<evidence type="ECO:0000256" key="4">
    <source>
        <dbReference type="ARBA" id="ARBA00023315"/>
    </source>
</evidence>
<dbReference type="Gene3D" id="2.160.10.10">
    <property type="entry name" value="Hexapeptide repeat proteins"/>
    <property type="match status" value="1"/>
</dbReference>
<dbReference type="SMART" id="SM01266">
    <property type="entry name" value="Mac"/>
    <property type="match status" value="1"/>
</dbReference>
<dbReference type="InterPro" id="IPR001451">
    <property type="entry name" value="Hexapep"/>
</dbReference>
<reference evidence="8" key="1">
    <citation type="submission" date="2016-06" db="EMBL/GenBank/DDBJ databases">
        <authorList>
            <person name="Sutton G."/>
            <person name="Brinkac L."/>
            <person name="Sanka R."/>
            <person name="Adams M."/>
            <person name="Lau E."/>
            <person name="Sam S."/>
            <person name="Sreng N."/>
            <person name="Him V."/>
            <person name="Kerleguer A."/>
            <person name="Cheng S."/>
        </authorList>
    </citation>
    <scope>NUCLEOTIDE SEQUENCE [LARGE SCALE GENOMIC DNA]</scope>
    <source>
        <strain evidence="8">E861</strain>
    </source>
</reference>
<protein>
    <recommendedName>
        <fullName evidence="5">Acetyltransferase</fullName>
        <ecNumber evidence="5">2.3.1.-</ecNumber>
    </recommendedName>
</protein>
<evidence type="ECO:0000259" key="6">
    <source>
        <dbReference type="SMART" id="SM01266"/>
    </source>
</evidence>
<keyword evidence="4 5" id="KW-0012">Acyltransferase</keyword>